<dbReference type="InterPro" id="IPR000531">
    <property type="entry name" value="Beta-barrel_TonB"/>
</dbReference>
<keyword evidence="9 14" id="KW-0798">TonB box</keyword>
<sequence>MTTRNRPFMTSSLAALAIATLPAAVQAQDAQSPQAQADEAPAGGLGEIVVTAQKKAESIQSVPISIAAVGSETLAAYNVTTLQALQGSVPNVQIDNFANTPNNAVFTIRGIGVIEPDPYAGNTVSIVVDGVPQFFSMGALLDTYDTNRVEILRGPQGTLFGANTTGGVVNVVTNQPTGEFGGYVRGTYGNWNRFDINASVEAPLAKDLVSVKVSGIHTQRDGWTTNVWNGEDMGRKNVDAVRGQLYITPSPDLKITLQGEYVEARNGAPIVVNGGLPGEGNYVPEGTFWNGAKLPMYRSPCAVPNQPCKAPDKYFSGNNEVPDQSDMTTKFFIGTIQYDNTPLGDITAITGYKNFTLFEYTDQDGTAKTNNATRRRTRGWQFSQELRSAFSAGDSFNAVAGLFYLKTHYNHYQMYHLDFALPGLVQFNQQFQGTESFSAFLQTYTQITDQLKFSAGIRYTHDEVDARSTLDYGVGAPALTSDNFAVIPTIVVGGQTVQQGRDLRNDPHDIDVGGKKGWSNVGWKIGLDYEVGQNQLIYASWARGFKSGGFTGRIGVAADGDTPYNPEKVDTFEVGLKADFLDRRLRTNFAAFYTNYRDMQVAQIYFDPATNVQGNRILNAAKSEIKGFELEVQAIPVEGLTLRGSLAYLDTKYKSFLYYDPVAAKFIDLKGFALQNAPKWASTLGANFTHEFAGGSSVMADVSWMYTGQKFYTAVVNTPRSSIQPTYYVDALLTYYGPDKRYSIGLWGKNLFDKRYISTVYDSPGYMGLVGYAPPRQFGVTVGYNF</sequence>
<dbReference type="CDD" id="cd01347">
    <property type="entry name" value="ligand_gated_channel"/>
    <property type="match status" value="1"/>
</dbReference>
<evidence type="ECO:0000256" key="4">
    <source>
        <dbReference type="ARBA" id="ARBA00022496"/>
    </source>
</evidence>
<evidence type="ECO:0000256" key="2">
    <source>
        <dbReference type="ARBA" id="ARBA00022448"/>
    </source>
</evidence>
<evidence type="ECO:0000256" key="3">
    <source>
        <dbReference type="ARBA" id="ARBA00022452"/>
    </source>
</evidence>
<feature type="domain" description="TonB-dependent receptor plug" evidence="17">
    <location>
        <begin position="59"/>
        <end position="168"/>
    </location>
</feature>
<feature type="domain" description="TonB-dependent receptor-like beta-barrel" evidence="16">
    <location>
        <begin position="306"/>
        <end position="751"/>
    </location>
</feature>
<keyword evidence="8" id="KW-0406">Ion transport</keyword>
<evidence type="ECO:0000256" key="10">
    <source>
        <dbReference type="ARBA" id="ARBA00023136"/>
    </source>
</evidence>
<dbReference type="PANTHER" id="PTHR32552:SF81">
    <property type="entry name" value="TONB-DEPENDENT OUTER MEMBRANE RECEPTOR"/>
    <property type="match status" value="1"/>
</dbReference>
<evidence type="ECO:0000256" key="11">
    <source>
        <dbReference type="ARBA" id="ARBA00023237"/>
    </source>
</evidence>
<dbReference type="STRING" id="48936.NJ75_03062"/>
<dbReference type="PATRIC" id="fig|48936.3.peg.3077"/>
<evidence type="ECO:0000259" key="17">
    <source>
        <dbReference type="Pfam" id="PF07715"/>
    </source>
</evidence>
<evidence type="ECO:0000256" key="14">
    <source>
        <dbReference type="RuleBase" id="RU003357"/>
    </source>
</evidence>
<comment type="similarity">
    <text evidence="12 14">Belongs to the TonB-dependent receptor family.</text>
</comment>
<keyword evidence="19" id="KW-1185">Reference proteome</keyword>
<name>A0A0B8ZE58_9SPHN</name>
<gene>
    <name evidence="18" type="ORF">NJ75_03062</name>
</gene>
<evidence type="ECO:0000259" key="16">
    <source>
        <dbReference type="Pfam" id="PF00593"/>
    </source>
</evidence>
<dbReference type="InterPro" id="IPR012910">
    <property type="entry name" value="Plug_dom"/>
</dbReference>
<evidence type="ECO:0000256" key="5">
    <source>
        <dbReference type="ARBA" id="ARBA00022692"/>
    </source>
</evidence>
<comment type="caution">
    <text evidence="18">The sequence shown here is derived from an EMBL/GenBank/DDBJ whole genome shotgun (WGS) entry which is preliminary data.</text>
</comment>
<dbReference type="InterPro" id="IPR010917">
    <property type="entry name" value="TonB_rcpt_CS"/>
</dbReference>
<dbReference type="Pfam" id="PF00593">
    <property type="entry name" value="TonB_dep_Rec_b-barrel"/>
    <property type="match status" value="1"/>
</dbReference>
<protein>
    <submittedName>
        <fullName evidence="18">TonB-dependent receptor</fullName>
    </submittedName>
</protein>
<comment type="subcellular location">
    <subcellularLocation>
        <location evidence="1 12">Cell outer membrane</location>
        <topology evidence="1 12">Multi-pass membrane protein</topology>
    </subcellularLocation>
</comment>
<feature type="chain" id="PRO_5002126669" evidence="15">
    <location>
        <begin position="28"/>
        <end position="786"/>
    </location>
</feature>
<dbReference type="PROSITE" id="PS52016">
    <property type="entry name" value="TONB_DEPENDENT_REC_3"/>
    <property type="match status" value="1"/>
</dbReference>
<keyword evidence="11 12" id="KW-0998">Cell outer membrane</keyword>
<keyword evidence="3 12" id="KW-1134">Transmembrane beta strand</keyword>
<feature type="signal peptide" evidence="15">
    <location>
        <begin position="1"/>
        <end position="27"/>
    </location>
</feature>
<evidence type="ECO:0000256" key="6">
    <source>
        <dbReference type="ARBA" id="ARBA00022729"/>
    </source>
</evidence>
<evidence type="ECO:0000256" key="13">
    <source>
        <dbReference type="PROSITE-ProRule" id="PRU10144"/>
    </source>
</evidence>
<keyword evidence="7" id="KW-0408">Iron</keyword>
<evidence type="ECO:0000313" key="19">
    <source>
        <dbReference type="Proteomes" id="UP000031338"/>
    </source>
</evidence>
<accession>A0A0B8ZE58</accession>
<proteinExistence type="inferred from homology"/>
<evidence type="ECO:0000256" key="7">
    <source>
        <dbReference type="ARBA" id="ARBA00023004"/>
    </source>
</evidence>
<dbReference type="PANTHER" id="PTHR32552">
    <property type="entry name" value="FERRICHROME IRON RECEPTOR-RELATED"/>
    <property type="match status" value="1"/>
</dbReference>
<keyword evidence="4" id="KW-0410">Iron transport</keyword>
<dbReference type="AlphaFoldDB" id="A0A0B8ZE58"/>
<dbReference type="PROSITE" id="PS01156">
    <property type="entry name" value="TONB_DEPENDENT_REC_2"/>
    <property type="match status" value="1"/>
</dbReference>
<evidence type="ECO:0000256" key="9">
    <source>
        <dbReference type="ARBA" id="ARBA00023077"/>
    </source>
</evidence>
<dbReference type="EMBL" id="JRVC01000015">
    <property type="protein sequence ID" value="KHS44484.1"/>
    <property type="molecule type" value="Genomic_DNA"/>
</dbReference>
<reference evidence="18 19" key="1">
    <citation type="submission" date="2014-10" db="EMBL/GenBank/DDBJ databases">
        <title>Draft genome sequence of Novosphingobium subterraneum DSM 12447.</title>
        <authorList>
            <person name="Gan H.M."/>
            <person name="Gan H.Y."/>
            <person name="Savka M.A."/>
        </authorList>
    </citation>
    <scope>NUCLEOTIDE SEQUENCE [LARGE SCALE GENOMIC DNA]</scope>
    <source>
        <strain evidence="18 19">DSM 12447</strain>
    </source>
</reference>
<organism evidence="18 19">
    <name type="scientific">Novosphingobium subterraneum</name>
    <dbReference type="NCBI Taxonomy" id="48936"/>
    <lineage>
        <taxon>Bacteria</taxon>
        <taxon>Pseudomonadati</taxon>
        <taxon>Pseudomonadota</taxon>
        <taxon>Alphaproteobacteria</taxon>
        <taxon>Sphingomonadales</taxon>
        <taxon>Sphingomonadaceae</taxon>
        <taxon>Novosphingobium</taxon>
    </lineage>
</organism>
<dbReference type="SUPFAM" id="SSF56935">
    <property type="entry name" value="Porins"/>
    <property type="match status" value="1"/>
</dbReference>
<feature type="short sequence motif" description="TonB C-terminal box" evidence="13">
    <location>
        <begin position="769"/>
        <end position="786"/>
    </location>
</feature>
<evidence type="ECO:0000256" key="1">
    <source>
        <dbReference type="ARBA" id="ARBA00004571"/>
    </source>
</evidence>
<dbReference type="Pfam" id="PF07715">
    <property type="entry name" value="Plug"/>
    <property type="match status" value="1"/>
</dbReference>
<keyword evidence="6 15" id="KW-0732">Signal</keyword>
<keyword evidence="5 12" id="KW-0812">Transmembrane</keyword>
<dbReference type="InterPro" id="IPR036942">
    <property type="entry name" value="Beta-barrel_TonB_sf"/>
</dbReference>
<keyword evidence="18" id="KW-0675">Receptor</keyword>
<dbReference type="GO" id="GO:0009279">
    <property type="term" value="C:cell outer membrane"/>
    <property type="evidence" value="ECO:0007669"/>
    <property type="project" value="UniProtKB-SubCell"/>
</dbReference>
<keyword evidence="2 12" id="KW-0813">Transport</keyword>
<dbReference type="GO" id="GO:0006826">
    <property type="term" value="P:iron ion transport"/>
    <property type="evidence" value="ECO:0007669"/>
    <property type="project" value="UniProtKB-KW"/>
</dbReference>
<evidence type="ECO:0000256" key="12">
    <source>
        <dbReference type="PROSITE-ProRule" id="PRU01360"/>
    </source>
</evidence>
<dbReference type="Gene3D" id="2.40.170.20">
    <property type="entry name" value="TonB-dependent receptor, beta-barrel domain"/>
    <property type="match status" value="1"/>
</dbReference>
<dbReference type="Proteomes" id="UP000031338">
    <property type="component" value="Unassembled WGS sequence"/>
</dbReference>
<evidence type="ECO:0000313" key="18">
    <source>
        <dbReference type="EMBL" id="KHS44484.1"/>
    </source>
</evidence>
<keyword evidence="10 12" id="KW-0472">Membrane</keyword>
<evidence type="ECO:0000256" key="8">
    <source>
        <dbReference type="ARBA" id="ARBA00023065"/>
    </source>
</evidence>
<evidence type="ECO:0000256" key="15">
    <source>
        <dbReference type="SAM" id="SignalP"/>
    </source>
</evidence>
<dbReference type="InterPro" id="IPR039426">
    <property type="entry name" value="TonB-dep_rcpt-like"/>
</dbReference>